<dbReference type="Pfam" id="PF08327">
    <property type="entry name" value="AHSA1"/>
    <property type="match status" value="1"/>
</dbReference>
<dbReference type="SUPFAM" id="SSF55961">
    <property type="entry name" value="Bet v1-like"/>
    <property type="match status" value="1"/>
</dbReference>
<feature type="domain" description="Activator of Hsp90 ATPase homologue 1/2-like C-terminal" evidence="2">
    <location>
        <begin position="16"/>
        <end position="139"/>
    </location>
</feature>
<comment type="caution">
    <text evidence="3">The sequence shown here is derived from an EMBL/GenBank/DDBJ whole genome shotgun (WGS) entry which is preliminary data.</text>
</comment>
<name>A0ABX2D8P9_9SPHI</name>
<keyword evidence="4" id="KW-1185">Reference proteome</keyword>
<evidence type="ECO:0000256" key="1">
    <source>
        <dbReference type="ARBA" id="ARBA00006817"/>
    </source>
</evidence>
<proteinExistence type="inferred from homology"/>
<dbReference type="InterPro" id="IPR013538">
    <property type="entry name" value="ASHA1/2-like_C"/>
</dbReference>
<evidence type="ECO:0000259" key="2">
    <source>
        <dbReference type="Pfam" id="PF08327"/>
    </source>
</evidence>
<accession>A0ABX2D8P9</accession>
<dbReference type="RefSeq" id="WP_173268632.1">
    <property type="nucleotide sequence ID" value="NZ_JABMKV010000001.1"/>
</dbReference>
<evidence type="ECO:0000313" key="3">
    <source>
        <dbReference type="EMBL" id="NQX30437.1"/>
    </source>
</evidence>
<organism evidence="3 4">
    <name type="scientific">Pedobacter boryungensis</name>
    <dbReference type="NCBI Taxonomy" id="869962"/>
    <lineage>
        <taxon>Bacteria</taxon>
        <taxon>Pseudomonadati</taxon>
        <taxon>Bacteroidota</taxon>
        <taxon>Sphingobacteriia</taxon>
        <taxon>Sphingobacteriales</taxon>
        <taxon>Sphingobacteriaceae</taxon>
        <taxon>Pedobacter</taxon>
    </lineage>
</organism>
<sequence>METADKTTITVESVVNAPIARVWELWGKPEHITQWAHASDDWHAPHAENDLRTNGLFKTTMAAKDGSFSFDFEGVYTNVIEHSLIEYAVADGRKVNITFKSLGNTTQIIETFEPEEMNSLEMQRGGWQAILDNFKKYAEANV</sequence>
<dbReference type="CDD" id="cd08897">
    <property type="entry name" value="SRPBCC_CalC_Aha1-like_4"/>
    <property type="match status" value="1"/>
</dbReference>
<dbReference type="EMBL" id="JABMKV010000001">
    <property type="protein sequence ID" value="NQX30437.1"/>
    <property type="molecule type" value="Genomic_DNA"/>
</dbReference>
<gene>
    <name evidence="3" type="ORF">HQN85_01770</name>
</gene>
<dbReference type="Proteomes" id="UP000762110">
    <property type="component" value="Unassembled WGS sequence"/>
</dbReference>
<evidence type="ECO:0000313" key="4">
    <source>
        <dbReference type="Proteomes" id="UP000762110"/>
    </source>
</evidence>
<comment type="similarity">
    <text evidence="1">Belongs to the AHA1 family.</text>
</comment>
<dbReference type="Gene3D" id="3.30.530.20">
    <property type="match status" value="1"/>
</dbReference>
<reference evidence="3 4" key="1">
    <citation type="submission" date="2020-05" db="EMBL/GenBank/DDBJ databases">
        <title>Description of Pedobacter foliorum sp. nov.</title>
        <authorList>
            <person name="Qi S."/>
            <person name="Carlier A."/>
            <person name="Cnockaert M."/>
            <person name="Vandamme P."/>
        </authorList>
    </citation>
    <scope>NUCLEOTIDE SEQUENCE [LARGE SCALE GENOMIC DNA]</scope>
    <source>
        <strain evidence="3 4">LMG 31300</strain>
    </source>
</reference>
<dbReference type="InterPro" id="IPR023393">
    <property type="entry name" value="START-like_dom_sf"/>
</dbReference>
<protein>
    <submittedName>
        <fullName evidence="3">SRPBCC domain-containing protein</fullName>
    </submittedName>
</protein>